<dbReference type="Proteomes" id="UP000093352">
    <property type="component" value="Unassembled WGS sequence"/>
</dbReference>
<dbReference type="Gene3D" id="3.30.70.100">
    <property type="match status" value="1"/>
</dbReference>
<reference evidence="2" key="2">
    <citation type="submission" date="2018-07" db="EMBL/GenBank/DDBJ databases">
        <authorList>
            <person name="Quirk P.G."/>
            <person name="Krulwich T.A."/>
        </authorList>
    </citation>
    <scope>NUCLEOTIDE SEQUENCE</scope>
    <source>
        <strain evidence="2">CCRI-22567</strain>
    </source>
</reference>
<dbReference type="PROSITE" id="PS50846">
    <property type="entry name" value="HMA_2"/>
    <property type="match status" value="1"/>
</dbReference>
<reference evidence="2 4" key="1">
    <citation type="journal article" date="2016" name="Genome Announc.">
        <title>Draft Genome Sequence of Criibacterium bergeronii gen. nov., sp. nov., Strain CCRI-22567T, Isolated from a Vaginal Sample from a Woman with Bacterial Vaginosis.</title>
        <authorList>
            <person name="Maheux A.F."/>
            <person name="Berube E."/>
            <person name="Boudreau D.K."/>
            <person name="Raymond F."/>
            <person name="Corbeil J."/>
            <person name="Roy P.H."/>
            <person name="Boissinot M."/>
            <person name="Omar R.F."/>
        </authorList>
    </citation>
    <scope>NUCLEOTIDE SEQUENCE [LARGE SCALE GENOMIC DNA]</scope>
    <source>
        <strain evidence="2 4">CCRI-22567</strain>
    </source>
</reference>
<evidence type="ECO:0000313" key="4">
    <source>
        <dbReference type="Proteomes" id="UP000093352"/>
    </source>
</evidence>
<reference evidence="3 5" key="3">
    <citation type="submission" date="2019-07" db="EMBL/GenBank/DDBJ databases">
        <title>Criibacterium bergeronii gen. nov., sp. nov. isolated from human clinical samples.</title>
        <authorList>
            <person name="Maheux A.F."/>
            <person name="Boudreau D.K."/>
            <person name="Berube E."/>
            <person name="Brodeur S."/>
            <person name="Bernard K.A."/>
            <person name="Abed J.Y."/>
            <person name="Ducrey E."/>
            <person name="Guay E.F."/>
            <person name="Raymond F."/>
            <person name="Corbeil J."/>
            <person name="Domingo M.-C."/>
            <person name="Roy P.H."/>
            <person name="Boissinot M."/>
            <person name="Tocheva E.I."/>
            <person name="Omar R.F."/>
        </authorList>
    </citation>
    <scope>NUCLEOTIDE SEQUENCE [LARGE SCALE GENOMIC DNA]</scope>
    <source>
        <strain evidence="3 5">CCRI-24246</strain>
    </source>
</reference>
<dbReference type="RefSeq" id="WP_068912247.1">
    <property type="nucleotide sequence ID" value="NZ_MBEW02000045.1"/>
</dbReference>
<feature type="domain" description="HMA" evidence="1">
    <location>
        <begin position="1"/>
        <end position="65"/>
    </location>
</feature>
<proteinExistence type="predicted"/>
<dbReference type="CDD" id="cd00371">
    <property type="entry name" value="HMA"/>
    <property type="match status" value="1"/>
</dbReference>
<dbReference type="EMBL" id="VJXW01000011">
    <property type="protein sequence ID" value="TRW25053.1"/>
    <property type="molecule type" value="Genomic_DNA"/>
</dbReference>
<dbReference type="InterPro" id="IPR006121">
    <property type="entry name" value="HMA_dom"/>
</dbReference>
<dbReference type="STRING" id="1871336.BBG48_09105"/>
<evidence type="ECO:0000313" key="5">
    <source>
        <dbReference type="Proteomes" id="UP000319424"/>
    </source>
</evidence>
<organism evidence="2 4">
    <name type="scientific">Criibacterium bergeronii</name>
    <dbReference type="NCBI Taxonomy" id="1871336"/>
    <lineage>
        <taxon>Bacteria</taxon>
        <taxon>Bacillati</taxon>
        <taxon>Bacillota</taxon>
        <taxon>Clostridia</taxon>
        <taxon>Peptostreptococcales</taxon>
        <taxon>Filifactoraceae</taxon>
        <taxon>Criibacterium</taxon>
    </lineage>
</organism>
<evidence type="ECO:0000313" key="3">
    <source>
        <dbReference type="EMBL" id="TRW25053.1"/>
    </source>
</evidence>
<dbReference type="Proteomes" id="UP000319424">
    <property type="component" value="Unassembled WGS sequence"/>
</dbReference>
<evidence type="ECO:0000259" key="1">
    <source>
        <dbReference type="PROSITE" id="PS50846"/>
    </source>
</evidence>
<evidence type="ECO:0000313" key="2">
    <source>
        <dbReference type="EMBL" id="RDY20393.1"/>
    </source>
</evidence>
<dbReference type="Pfam" id="PF00403">
    <property type="entry name" value="HMA"/>
    <property type="match status" value="1"/>
</dbReference>
<protein>
    <submittedName>
        <fullName evidence="2">Heavy-metal-associated domain-containing protein</fullName>
    </submittedName>
</protein>
<dbReference type="EMBL" id="MBEW02000045">
    <property type="protein sequence ID" value="RDY20393.1"/>
    <property type="molecule type" value="Genomic_DNA"/>
</dbReference>
<dbReference type="SUPFAM" id="SSF55008">
    <property type="entry name" value="HMA, heavy metal-associated domain"/>
    <property type="match status" value="1"/>
</dbReference>
<dbReference type="InterPro" id="IPR036163">
    <property type="entry name" value="HMA_dom_sf"/>
</dbReference>
<accession>A0A371IIU8</accession>
<keyword evidence="4" id="KW-1185">Reference proteome</keyword>
<sequence>MKKSYKINVDCANCANLMENEISKLTGINSATVNFMTQKIKLDIQDGVDVEEIIAKVTDICRDIEPECVISKC</sequence>
<dbReference type="AlphaFoldDB" id="A0A371IIU8"/>
<gene>
    <name evidence="2" type="ORF">BBG48_010300</name>
    <name evidence="3" type="ORF">FL857_07955</name>
</gene>
<dbReference type="GO" id="GO:0046872">
    <property type="term" value="F:metal ion binding"/>
    <property type="evidence" value="ECO:0007669"/>
    <property type="project" value="InterPro"/>
</dbReference>
<name>A0A371IIU8_9FIRM</name>
<dbReference type="OrthoDB" id="7068874at2"/>
<comment type="caution">
    <text evidence="2">The sequence shown here is derived from an EMBL/GenBank/DDBJ whole genome shotgun (WGS) entry which is preliminary data.</text>
</comment>